<evidence type="ECO:0000259" key="1">
    <source>
        <dbReference type="SMART" id="SM00834"/>
    </source>
</evidence>
<dbReference type="PANTHER" id="PTHR34404">
    <property type="entry name" value="REGULATORY PROTEIN, FMDB FAMILY"/>
    <property type="match status" value="1"/>
</dbReference>
<dbReference type="InterPro" id="IPR013429">
    <property type="entry name" value="Regulatory_FmdB_Zinc_ribbon"/>
</dbReference>
<dbReference type="EMBL" id="CU459003">
    <property type="protein sequence ID" value="CAM75216.1"/>
    <property type="molecule type" value="Genomic_DNA"/>
</dbReference>
<dbReference type="PANTHER" id="PTHR34404:SF3">
    <property type="entry name" value="REGULATORY PROTEIN, FMDB FAMILY"/>
    <property type="match status" value="1"/>
</dbReference>
<dbReference type="AlphaFoldDB" id="A4TX59"/>
<organism evidence="2">
    <name type="scientific">Magnetospirillum gryphiswaldense</name>
    <dbReference type="NCBI Taxonomy" id="55518"/>
    <lineage>
        <taxon>Bacteria</taxon>
        <taxon>Pseudomonadati</taxon>
        <taxon>Pseudomonadota</taxon>
        <taxon>Alphaproteobacteria</taxon>
        <taxon>Rhodospirillales</taxon>
        <taxon>Rhodospirillaceae</taxon>
        <taxon>Magnetospirillum</taxon>
    </lineage>
</organism>
<name>A4TX59_9PROT</name>
<accession>A4TX59</accession>
<feature type="domain" description="Putative regulatory protein FmdB zinc ribbon" evidence="1">
    <location>
        <begin position="40"/>
        <end position="79"/>
    </location>
</feature>
<evidence type="ECO:0000313" key="2">
    <source>
        <dbReference type="EMBL" id="CAM75216.1"/>
    </source>
</evidence>
<dbReference type="SMART" id="SM00834">
    <property type="entry name" value="CxxC_CXXC_SSSS"/>
    <property type="match status" value="1"/>
</dbReference>
<gene>
    <name evidence="2" type="ORF">MGR_1667</name>
</gene>
<reference evidence="2" key="1">
    <citation type="journal article" date="2007" name="J. Bacteriol.">
        <title>Comparative genome analysis of four magnetotactic bacteria reveals a complex set of group-specific genes implicated in magnetosome biomineralization and function.</title>
        <authorList>
            <person name="Richter M."/>
            <person name="Kube M."/>
            <person name="Bazylinski D.A."/>
            <person name="Lombardot T."/>
            <person name="Gloeckner F.O."/>
            <person name="Reinhardt R."/>
            <person name="Schueler D."/>
        </authorList>
    </citation>
    <scope>NUCLEOTIDE SEQUENCE</scope>
    <source>
        <strain evidence="2">MSR-1</strain>
    </source>
</reference>
<protein>
    <recommendedName>
        <fullName evidence="1">Putative regulatory protein FmdB zinc ribbon domain-containing protein</fullName>
    </recommendedName>
</protein>
<dbReference type="NCBIfam" id="TIGR02605">
    <property type="entry name" value="CxxC_CxxC_SSSS"/>
    <property type="match status" value="1"/>
</dbReference>
<dbReference type="Pfam" id="PF09723">
    <property type="entry name" value="Zn_ribbon_8"/>
    <property type="match status" value="1"/>
</dbReference>
<sequence length="117" mass="12644">MITWRASGRKNCCDDTCLRACTMIYTGRTAIATRNPRGIMPLYSFQCSDCKAEFETLVRSSDTPTCPQCGSAKLERTIGSLAPAGKSAGLVSAGRAQAAREGHFSNYSKSELKGLRK</sequence>
<proteinExistence type="predicted"/>